<evidence type="ECO:0000256" key="6">
    <source>
        <dbReference type="ARBA" id="ARBA00022741"/>
    </source>
</evidence>
<dbReference type="Gene3D" id="3.40.50.300">
    <property type="entry name" value="P-loop containing nucleotide triphosphate hydrolases"/>
    <property type="match status" value="3"/>
</dbReference>
<protein>
    <recommendedName>
        <fullName evidence="12 13">Protein translocase subunit SecA</fullName>
        <ecNumber evidence="12">7.4.2.8</ecNumber>
    </recommendedName>
</protein>
<comment type="subunit">
    <text evidence="12">Monomer and homodimer. Part of the essential Sec protein translocation apparatus which comprises SecA, SecYEG and auxiliary proteins SecDF. Other proteins may also be involved.</text>
</comment>
<dbReference type="NCBIfam" id="NF006630">
    <property type="entry name" value="PRK09200.1"/>
    <property type="match status" value="1"/>
</dbReference>
<name>A0A2K8NSD8_9MOLU</name>
<evidence type="ECO:0000256" key="9">
    <source>
        <dbReference type="ARBA" id="ARBA00022967"/>
    </source>
</evidence>
<dbReference type="EC" id="7.4.2.8" evidence="12"/>
<dbReference type="Pfam" id="PF07516">
    <property type="entry name" value="SecA_SW"/>
    <property type="match status" value="1"/>
</dbReference>
<keyword evidence="3 12" id="KW-0813">Transport</keyword>
<evidence type="ECO:0000256" key="7">
    <source>
        <dbReference type="ARBA" id="ARBA00022840"/>
    </source>
</evidence>
<dbReference type="OrthoDB" id="9805579at2"/>
<evidence type="ECO:0000256" key="8">
    <source>
        <dbReference type="ARBA" id="ARBA00022927"/>
    </source>
</evidence>
<dbReference type="Pfam" id="PF21090">
    <property type="entry name" value="P-loop_SecA"/>
    <property type="match status" value="1"/>
</dbReference>
<evidence type="ECO:0000256" key="2">
    <source>
        <dbReference type="ARBA" id="ARBA00007650"/>
    </source>
</evidence>
<dbReference type="GO" id="GO:0006605">
    <property type="term" value="P:protein targeting"/>
    <property type="evidence" value="ECO:0007669"/>
    <property type="project" value="UniProtKB-UniRule"/>
</dbReference>
<evidence type="ECO:0000256" key="4">
    <source>
        <dbReference type="ARBA" id="ARBA00022475"/>
    </source>
</evidence>
<dbReference type="GO" id="GO:0005886">
    <property type="term" value="C:plasma membrane"/>
    <property type="evidence" value="ECO:0007669"/>
    <property type="project" value="UniProtKB-SubCell"/>
</dbReference>
<dbReference type="SUPFAM" id="SSF81767">
    <property type="entry name" value="Pre-protein crosslinking domain of SecA"/>
    <property type="match status" value="1"/>
</dbReference>
<evidence type="ECO:0000256" key="13">
    <source>
        <dbReference type="RuleBase" id="RU003874"/>
    </source>
</evidence>
<dbReference type="EMBL" id="CP024962">
    <property type="protein sequence ID" value="ATZ16664.1"/>
    <property type="molecule type" value="Genomic_DNA"/>
</dbReference>
<feature type="binding site" evidence="12">
    <location>
        <begin position="95"/>
        <end position="99"/>
    </location>
    <ligand>
        <name>ATP</name>
        <dbReference type="ChEBI" id="CHEBI:30616"/>
    </ligand>
</feature>
<dbReference type="SUPFAM" id="SSF81886">
    <property type="entry name" value="Helical scaffold and wing domains of SecA"/>
    <property type="match status" value="1"/>
</dbReference>
<feature type="compositionally biased region" description="Basic and acidic residues" evidence="14">
    <location>
        <begin position="963"/>
        <end position="975"/>
    </location>
</feature>
<dbReference type="GO" id="GO:0065002">
    <property type="term" value="P:intracellular protein transmembrane transport"/>
    <property type="evidence" value="ECO:0007669"/>
    <property type="project" value="UniProtKB-UniRule"/>
</dbReference>
<evidence type="ECO:0000256" key="12">
    <source>
        <dbReference type="HAMAP-Rule" id="MF_01382"/>
    </source>
</evidence>
<dbReference type="HAMAP" id="MF_01382">
    <property type="entry name" value="SecA"/>
    <property type="match status" value="1"/>
</dbReference>
<sequence length="994" mass="113148">MASDSRLIKKYGKIADQIISLDSDMQQLKDEDFVVKTTEFKRRIEKGETVEDLLVEAYALTREAAFRRLGLKAYRVQLIGAIILNAGDIAEMRTGEGKTLVGIFPAYLNALTGKGVHIVTVNEYLSQRDSEINGQVFDLLGITVGLNKSRLSKQGKRFAYAQDVTYTTNAEIGFDYLRDNMVQDPKGKVQRELNYAIIDEADSILIDEARTPLIISGGSTTRVNMYMLADAFVKTLKKPDDVEIDLESKQVFLNESGMQKAKDFFSLDNLFDINNTEIFHLIMNALKANFTFKEGIEYTVKDNEIVLIDQFTGRIMDGRSYSDGLQQALQAKEGVKVEEETMTLATITYQNFYRLYAKLAGMTGTAKTEEEEFIKIYNTRVVVTPTNKPVIRKDETDFVFGTKNAALKRLIEEVRLVHEAGNPILIGTTSVESSEQIAHYLTKAKLHFEMINAKNHAREADIVAKAGQKGAITLSTNMAGRGTDIKLSQEVRDLNGLVVFGVERNEARRIDNQLRGRSGRQGDPGRSRFFISMEDEMMVRFTSPKMRKNFLKLGDDHIKSRLLTRSVTNAQKKLEGLNFDQRKDVLDYDNILAQQREAMYAQRDAILFAQNLKVVIKKFQLTTAFELIVDNSSLVRGEQSIKTKDLLKALDGILVPRGTFKPTDFEGKENMILAQEIADQMMIFYEARIMDVPEDVVLKMERQTILENFDRYWTKHIDVASKLRSGIYLQQYAQNNPLAEYVEQATTLFNKTKVNIAKDVVAKLSQIVIRNVEAQEKPKTITITDKDIMEILSEVGLTKFDLQHEKLKQHFAYLKTQNKDNPDKLRQLQRQFDVLDGLVYELERRQKQTNHQETSPNQGETIELGTKEIKAMAKVFGITNVDEMTLDDINHGYERIKADFPQPEPEMVQQVELARQVLIKLAEELSLLKTIHNEPKTHKENNKSPSSKSNESDEYIIETEMETGEKPRKIRRGQDAEMDMTPSEGTPVKRTRIG</sequence>
<dbReference type="PRINTS" id="PR00906">
    <property type="entry name" value="SECA"/>
</dbReference>
<dbReference type="GO" id="GO:0008564">
    <property type="term" value="F:protein-exporting ATPase activity"/>
    <property type="evidence" value="ECO:0007669"/>
    <property type="project" value="UniProtKB-EC"/>
</dbReference>
<dbReference type="Proteomes" id="UP000232222">
    <property type="component" value="Chromosome"/>
</dbReference>
<comment type="function">
    <text evidence="12">Part of the Sec protein translocase complex. Interacts with the SecYEG preprotein conducting channel. Has a central role in coupling the hydrolysis of ATP to the transfer of proteins into and across the cell membrane, serving as an ATP-driven molecular motor driving the stepwise translocation of polypeptide chains across the membrane.</text>
</comment>
<keyword evidence="8 12" id="KW-0653">Protein transport</keyword>
<keyword evidence="6 12" id="KW-0547">Nucleotide-binding</keyword>
<dbReference type="Pfam" id="PF07517">
    <property type="entry name" value="SecA_DEAD"/>
    <property type="match status" value="1"/>
</dbReference>
<dbReference type="FunFam" id="3.40.50.300:FF:000429">
    <property type="entry name" value="Preprotein translocase subunit SecA"/>
    <property type="match status" value="1"/>
</dbReference>
<evidence type="ECO:0000256" key="10">
    <source>
        <dbReference type="ARBA" id="ARBA00023010"/>
    </source>
</evidence>
<keyword evidence="16" id="KW-1185">Reference proteome</keyword>
<dbReference type="Gene3D" id="3.90.1440.10">
    <property type="entry name" value="SecA, preprotein cross-linking domain"/>
    <property type="match status" value="1"/>
</dbReference>
<evidence type="ECO:0000256" key="14">
    <source>
        <dbReference type="SAM" id="MobiDB-lite"/>
    </source>
</evidence>
<dbReference type="InterPro" id="IPR011130">
    <property type="entry name" value="SecA_preprotein_X-link_dom"/>
</dbReference>
<dbReference type="CDD" id="cd17928">
    <property type="entry name" value="DEXDc_SecA"/>
    <property type="match status" value="1"/>
</dbReference>
<evidence type="ECO:0000313" key="15">
    <source>
        <dbReference type="EMBL" id="ATZ16664.1"/>
    </source>
</evidence>
<evidence type="ECO:0000256" key="1">
    <source>
        <dbReference type="ARBA" id="ARBA00004170"/>
    </source>
</evidence>
<dbReference type="SMART" id="SM00958">
    <property type="entry name" value="SecA_PP_bind"/>
    <property type="match status" value="1"/>
</dbReference>
<gene>
    <name evidence="12 15" type="primary">secA</name>
    <name evidence="15" type="ORF">EFREU_v1c06440</name>
</gene>
<dbReference type="GO" id="GO:0031522">
    <property type="term" value="C:cell envelope Sec protein transport complex"/>
    <property type="evidence" value="ECO:0007669"/>
    <property type="project" value="TreeGrafter"/>
</dbReference>
<dbReference type="InterPro" id="IPR014018">
    <property type="entry name" value="SecA_motor_DEAD"/>
</dbReference>
<feature type="compositionally biased region" description="Acidic residues" evidence="14">
    <location>
        <begin position="952"/>
        <end position="962"/>
    </location>
</feature>
<dbReference type="GO" id="GO:0043952">
    <property type="term" value="P:protein transport by the Sec complex"/>
    <property type="evidence" value="ECO:0007669"/>
    <property type="project" value="TreeGrafter"/>
</dbReference>
<dbReference type="InterPro" id="IPR044722">
    <property type="entry name" value="SecA_SF2_C"/>
</dbReference>
<keyword evidence="7 12" id="KW-0067">ATP-binding</keyword>
<feature type="compositionally biased region" description="Basic and acidic residues" evidence="14">
    <location>
        <begin position="932"/>
        <end position="942"/>
    </location>
</feature>
<evidence type="ECO:0000256" key="5">
    <source>
        <dbReference type="ARBA" id="ARBA00022490"/>
    </source>
</evidence>
<comment type="similarity">
    <text evidence="2 12 13">Belongs to the SecA family.</text>
</comment>
<dbReference type="PROSITE" id="PS51194">
    <property type="entry name" value="HELICASE_CTER"/>
    <property type="match status" value="1"/>
</dbReference>
<keyword evidence="5 12" id="KW-0963">Cytoplasm</keyword>
<feature type="region of interest" description="Disordered" evidence="14">
    <location>
        <begin position="932"/>
        <end position="994"/>
    </location>
</feature>
<comment type="subcellular location">
    <subcellularLocation>
        <location evidence="12">Cell membrane</location>
        <topology evidence="12">Peripheral membrane protein</topology>
        <orientation evidence="12">Cytoplasmic side</orientation>
    </subcellularLocation>
    <subcellularLocation>
        <location evidence="12">Cytoplasm</location>
    </subcellularLocation>
    <subcellularLocation>
        <location evidence="1">Membrane</location>
        <topology evidence="1">Peripheral membrane protein</topology>
    </subcellularLocation>
    <text evidence="12">Distribution is 50-50.</text>
</comment>
<accession>A0A2K8NSD8</accession>
<dbReference type="SMART" id="SM00957">
    <property type="entry name" value="SecA_DEAD"/>
    <property type="match status" value="1"/>
</dbReference>
<organism evidence="15 16">
    <name type="scientific">Entomoplasma freundtii</name>
    <dbReference type="NCBI Taxonomy" id="74700"/>
    <lineage>
        <taxon>Bacteria</taxon>
        <taxon>Bacillati</taxon>
        <taxon>Mycoplasmatota</taxon>
        <taxon>Mollicutes</taxon>
        <taxon>Entomoplasmatales</taxon>
        <taxon>Entomoplasmataceae</taxon>
        <taxon>Entomoplasma</taxon>
    </lineage>
</organism>
<dbReference type="Gene3D" id="1.10.3060.10">
    <property type="entry name" value="Helical scaffold and wing domains of SecA"/>
    <property type="match status" value="1"/>
</dbReference>
<dbReference type="InterPro" id="IPR000185">
    <property type="entry name" value="SecA"/>
</dbReference>
<keyword evidence="4 12" id="KW-1003">Cell membrane</keyword>
<keyword evidence="10 12" id="KW-0811">Translocation</keyword>
<dbReference type="InterPro" id="IPR027417">
    <property type="entry name" value="P-loop_NTPase"/>
</dbReference>
<dbReference type="AlphaFoldDB" id="A0A2K8NSD8"/>
<dbReference type="SUPFAM" id="SSF52540">
    <property type="entry name" value="P-loop containing nucleoside triphosphate hydrolases"/>
    <property type="match status" value="2"/>
</dbReference>
<dbReference type="InterPro" id="IPR036670">
    <property type="entry name" value="SecA_X-link_sf"/>
</dbReference>
<dbReference type="PANTHER" id="PTHR30612:SF0">
    <property type="entry name" value="CHLOROPLAST PROTEIN-TRANSPORTING ATPASE"/>
    <property type="match status" value="1"/>
</dbReference>
<dbReference type="NCBIfam" id="TIGR00963">
    <property type="entry name" value="secA"/>
    <property type="match status" value="1"/>
</dbReference>
<keyword evidence="9 12" id="KW-1278">Translocase</keyword>
<proteinExistence type="inferred from homology"/>
<feature type="binding site" evidence="12">
    <location>
        <position position="484"/>
    </location>
    <ligand>
        <name>ATP</name>
        <dbReference type="ChEBI" id="CHEBI:30616"/>
    </ligand>
</feature>
<evidence type="ECO:0000256" key="11">
    <source>
        <dbReference type="ARBA" id="ARBA00023136"/>
    </source>
</evidence>
<comment type="catalytic activity">
    <reaction evidence="12">
        <text>ATP + H2O + cellular proteinSide 1 = ADP + phosphate + cellular proteinSide 2.</text>
        <dbReference type="EC" id="7.4.2.8"/>
    </reaction>
</comment>
<dbReference type="InterPro" id="IPR011115">
    <property type="entry name" value="SecA_DEAD"/>
</dbReference>
<dbReference type="PANTHER" id="PTHR30612">
    <property type="entry name" value="SECA INNER MEMBRANE COMPONENT OF SEC PROTEIN SECRETION SYSTEM"/>
    <property type="match status" value="1"/>
</dbReference>
<dbReference type="GO" id="GO:0005524">
    <property type="term" value="F:ATP binding"/>
    <property type="evidence" value="ECO:0007669"/>
    <property type="project" value="UniProtKB-UniRule"/>
</dbReference>
<dbReference type="InterPro" id="IPR001650">
    <property type="entry name" value="Helicase_C-like"/>
</dbReference>
<dbReference type="PROSITE" id="PS51192">
    <property type="entry name" value="HELICASE_ATP_BIND_1"/>
    <property type="match status" value="1"/>
</dbReference>
<dbReference type="CDD" id="cd18803">
    <property type="entry name" value="SF2_C_secA"/>
    <property type="match status" value="1"/>
</dbReference>
<dbReference type="InterPro" id="IPR011116">
    <property type="entry name" value="SecA_Wing/Scaffold"/>
</dbReference>
<dbReference type="GO" id="GO:0017038">
    <property type="term" value="P:protein import"/>
    <property type="evidence" value="ECO:0007669"/>
    <property type="project" value="InterPro"/>
</dbReference>
<dbReference type="InterPro" id="IPR036266">
    <property type="entry name" value="SecA_Wing/Scaffold_sf"/>
</dbReference>
<feature type="binding site" evidence="12">
    <location>
        <position position="77"/>
    </location>
    <ligand>
        <name>ATP</name>
        <dbReference type="ChEBI" id="CHEBI:30616"/>
    </ligand>
</feature>
<dbReference type="KEGG" id="efr:EFREU_v1c06440"/>
<dbReference type="InterPro" id="IPR014001">
    <property type="entry name" value="Helicase_ATP-bd"/>
</dbReference>
<dbReference type="PROSITE" id="PS51196">
    <property type="entry name" value="SECA_MOTOR_DEAD"/>
    <property type="match status" value="1"/>
</dbReference>
<keyword evidence="11 12" id="KW-0472">Membrane</keyword>
<evidence type="ECO:0000313" key="16">
    <source>
        <dbReference type="Proteomes" id="UP000232222"/>
    </source>
</evidence>
<dbReference type="Pfam" id="PF01043">
    <property type="entry name" value="SecA_PP_bind"/>
    <property type="match status" value="1"/>
</dbReference>
<dbReference type="GO" id="GO:0005829">
    <property type="term" value="C:cytosol"/>
    <property type="evidence" value="ECO:0007669"/>
    <property type="project" value="TreeGrafter"/>
</dbReference>
<evidence type="ECO:0000256" key="3">
    <source>
        <dbReference type="ARBA" id="ARBA00022448"/>
    </source>
</evidence>
<reference evidence="15 16" key="1">
    <citation type="submission" date="2017-11" db="EMBL/GenBank/DDBJ databases">
        <title>Genome sequence of Entomoplasma freundtii BARC 318 (ATCC 51999).</title>
        <authorList>
            <person name="Lo W.-S."/>
            <person name="Gasparich G.E."/>
            <person name="Kuo C.-H."/>
        </authorList>
    </citation>
    <scope>NUCLEOTIDE SEQUENCE [LARGE SCALE GENOMIC DNA]</scope>
    <source>
        <strain evidence="15 16">BARC 318</strain>
    </source>
</reference>